<organism evidence="1 2">
    <name type="scientific">Xanthomonas arboricola pv. populi</name>
    <dbReference type="NCBI Taxonomy" id="487823"/>
    <lineage>
        <taxon>Bacteria</taxon>
        <taxon>Pseudomonadati</taxon>
        <taxon>Pseudomonadota</taxon>
        <taxon>Gammaproteobacteria</taxon>
        <taxon>Lysobacterales</taxon>
        <taxon>Lysobacteraceae</taxon>
        <taxon>Xanthomonas</taxon>
    </lineage>
</organism>
<reference evidence="1 2" key="1">
    <citation type="submission" date="2016-08" db="EMBL/GenBank/DDBJ databases">
        <title>Evolution of the type three secretion system and type three effector repertoires in Xanthomonas.</title>
        <authorList>
            <person name="Merda D."/>
            <person name="Briand M."/>
            <person name="Bosis E."/>
            <person name="Rousseau C."/>
            <person name="Portier P."/>
            <person name="Jacques M.-A."/>
            <person name="Fischer-Le Saux M."/>
        </authorList>
    </citation>
    <scope>NUCLEOTIDE SEQUENCE [LARGE SCALE GENOMIC DNA]</scope>
    <source>
        <strain evidence="1 2">CFBP 3122</strain>
    </source>
</reference>
<accession>A0A2S6YZQ4</accession>
<comment type="caution">
    <text evidence="1">The sequence shown here is derived from an EMBL/GenBank/DDBJ whole genome shotgun (WGS) entry which is preliminary data.</text>
</comment>
<dbReference type="Proteomes" id="UP000238270">
    <property type="component" value="Unassembled WGS sequence"/>
</dbReference>
<dbReference type="EMBL" id="MIGV01000044">
    <property type="protein sequence ID" value="PPT73564.1"/>
    <property type="molecule type" value="Genomic_DNA"/>
</dbReference>
<name>A0A2S6YZQ4_9XANT</name>
<proteinExistence type="predicted"/>
<sequence length="67" mass="7168">MTCAQAAQEAIGQHIAMPFVAEDRLTGVPQREIEQAYCTGYVPGPDGVRCTIELPVSEGMRLDSGDS</sequence>
<gene>
    <name evidence="1" type="ORF">XaplCFBP3122_20085</name>
</gene>
<protein>
    <submittedName>
        <fullName evidence="1">Uncharacterized protein</fullName>
    </submittedName>
</protein>
<evidence type="ECO:0000313" key="2">
    <source>
        <dbReference type="Proteomes" id="UP000238270"/>
    </source>
</evidence>
<dbReference type="AlphaFoldDB" id="A0A2S6YZQ4"/>
<evidence type="ECO:0000313" key="1">
    <source>
        <dbReference type="EMBL" id="PPT73564.1"/>
    </source>
</evidence>